<dbReference type="PANTHER" id="PTHR24246:SF27">
    <property type="entry name" value="ADENOSINE RECEPTOR, ISOFORM A"/>
    <property type="match status" value="1"/>
</dbReference>
<dbReference type="Gene3D" id="1.20.1070.10">
    <property type="entry name" value="Rhodopsin 7-helix transmembrane proteins"/>
    <property type="match status" value="1"/>
</dbReference>
<evidence type="ECO:0000256" key="5">
    <source>
        <dbReference type="ARBA" id="ARBA00022989"/>
    </source>
</evidence>
<keyword evidence="9" id="KW-0325">Glycoprotein</keyword>
<accession>A0A336LA02</accession>
<dbReference type="SUPFAM" id="SSF81321">
    <property type="entry name" value="Family A G protein-coupled receptor-like"/>
    <property type="match status" value="1"/>
</dbReference>
<keyword evidence="7 11" id="KW-0472">Membrane</keyword>
<sequence>MEFYENNESNSLYQGKDRDFLKKFDIAYIIIEIICTFLTIFGNSLVLLVFWHERNKNTSQKLIYKYVISMALADLLYGLIGIPLTIFVSFGHPKQRFLCLASILIQTMFGMVSVLALVAASTAKYLSLAHPLWFSTKFTENWVNVHITIHWIIGTLVGWLPSLGLNNAPIQTKVLYRNITENDSYQLTVISDAKNECLSNSTHVCYRDEFLCYFADIVPKQMSLILMFGIVLPSCLIMIVIYGLMYRILMKSMRSGRQKHPDTKISWKRIFLSLFNSCCTVETGPRQIGDLKTREARSTIVLMFTVLFFAFCWLPLYIIDAIFSLTPQDLHISVETINAFIALRHVNSVFNPFLYAYHMRGFKQASKNIFKKMFKSDQLELKTTLKVSSSASQLSKTEVKEIA</sequence>
<comment type="subcellular location">
    <subcellularLocation>
        <location evidence="1">Cell membrane</location>
        <topology evidence="1">Multi-pass membrane protein</topology>
    </subcellularLocation>
</comment>
<comment type="similarity">
    <text evidence="2">Belongs to the G-protein coupled receptor 1 family.</text>
</comment>
<dbReference type="GO" id="GO:0004930">
    <property type="term" value="F:G protein-coupled receptor activity"/>
    <property type="evidence" value="ECO:0007669"/>
    <property type="project" value="UniProtKB-KW"/>
</dbReference>
<keyword evidence="5 11" id="KW-1133">Transmembrane helix</keyword>
<feature type="transmembrane region" description="Helical" evidence="11">
    <location>
        <begin position="300"/>
        <end position="319"/>
    </location>
</feature>
<dbReference type="EMBL" id="UFQS01002543">
    <property type="protein sequence ID" value="SSX14244.1"/>
    <property type="molecule type" value="Genomic_DNA"/>
</dbReference>
<evidence type="ECO:0000313" key="13">
    <source>
        <dbReference type="EMBL" id="SSX14244.1"/>
    </source>
</evidence>
<evidence type="ECO:0000256" key="10">
    <source>
        <dbReference type="ARBA" id="ARBA00023224"/>
    </source>
</evidence>
<evidence type="ECO:0000256" key="8">
    <source>
        <dbReference type="ARBA" id="ARBA00023170"/>
    </source>
</evidence>
<dbReference type="GO" id="GO:0005886">
    <property type="term" value="C:plasma membrane"/>
    <property type="evidence" value="ECO:0007669"/>
    <property type="project" value="UniProtKB-SubCell"/>
</dbReference>
<proteinExistence type="inferred from homology"/>
<evidence type="ECO:0000256" key="2">
    <source>
        <dbReference type="ARBA" id="ARBA00010663"/>
    </source>
</evidence>
<evidence type="ECO:0000256" key="1">
    <source>
        <dbReference type="ARBA" id="ARBA00004651"/>
    </source>
</evidence>
<evidence type="ECO:0000259" key="12">
    <source>
        <dbReference type="PROSITE" id="PS50262"/>
    </source>
</evidence>
<feature type="transmembrane region" description="Helical" evidence="11">
    <location>
        <begin position="26"/>
        <end position="51"/>
    </location>
</feature>
<dbReference type="AlphaFoldDB" id="A0A336LA02"/>
<evidence type="ECO:0000256" key="6">
    <source>
        <dbReference type="ARBA" id="ARBA00023040"/>
    </source>
</evidence>
<dbReference type="PROSITE" id="PS50262">
    <property type="entry name" value="G_PROTEIN_RECEP_F1_2"/>
    <property type="match status" value="1"/>
</dbReference>
<gene>
    <name evidence="13" type="primary">CSON006765</name>
</gene>
<keyword evidence="3" id="KW-1003">Cell membrane</keyword>
<evidence type="ECO:0000313" key="14">
    <source>
        <dbReference type="EMBL" id="SSX33659.1"/>
    </source>
</evidence>
<keyword evidence="6" id="KW-0297">G-protein coupled receptor</keyword>
<dbReference type="InterPro" id="IPR017452">
    <property type="entry name" value="GPCR_Rhodpsn_7TM"/>
</dbReference>
<feature type="domain" description="G-protein coupled receptors family 1 profile" evidence="12">
    <location>
        <begin position="42"/>
        <end position="355"/>
    </location>
</feature>
<dbReference type="PANTHER" id="PTHR24246">
    <property type="entry name" value="OLFACTORY RECEPTOR AND ADENOSINE RECEPTOR"/>
    <property type="match status" value="1"/>
</dbReference>
<evidence type="ECO:0000256" key="11">
    <source>
        <dbReference type="SAM" id="Phobius"/>
    </source>
</evidence>
<reference evidence="13" key="1">
    <citation type="submission" date="2018-04" db="EMBL/GenBank/DDBJ databases">
        <authorList>
            <person name="Go L.Y."/>
            <person name="Mitchell J.A."/>
        </authorList>
    </citation>
    <scope>NUCLEOTIDE SEQUENCE</scope>
    <source>
        <tissue evidence="13">Whole organism</tissue>
    </source>
</reference>
<evidence type="ECO:0000256" key="9">
    <source>
        <dbReference type="ARBA" id="ARBA00023180"/>
    </source>
</evidence>
<evidence type="ECO:0000256" key="7">
    <source>
        <dbReference type="ARBA" id="ARBA00023136"/>
    </source>
</evidence>
<dbReference type="InterPro" id="IPR000276">
    <property type="entry name" value="GPCR_Rhodpsn"/>
</dbReference>
<dbReference type="Pfam" id="PF00001">
    <property type="entry name" value="7tm_1"/>
    <property type="match status" value="1"/>
</dbReference>
<keyword evidence="8" id="KW-0675">Receptor</keyword>
<feature type="transmembrane region" description="Helical" evidence="11">
    <location>
        <begin position="63"/>
        <end position="88"/>
    </location>
</feature>
<evidence type="ECO:0000256" key="3">
    <source>
        <dbReference type="ARBA" id="ARBA00022475"/>
    </source>
</evidence>
<name>A0A336LA02_CULSO</name>
<evidence type="ECO:0000256" key="4">
    <source>
        <dbReference type="ARBA" id="ARBA00022692"/>
    </source>
</evidence>
<keyword evidence="4 11" id="KW-0812">Transmembrane</keyword>
<dbReference type="PRINTS" id="PR00237">
    <property type="entry name" value="GPCRRHODOPSN"/>
</dbReference>
<organism evidence="13">
    <name type="scientific">Culicoides sonorensis</name>
    <name type="common">Biting midge</name>
    <dbReference type="NCBI Taxonomy" id="179676"/>
    <lineage>
        <taxon>Eukaryota</taxon>
        <taxon>Metazoa</taxon>
        <taxon>Ecdysozoa</taxon>
        <taxon>Arthropoda</taxon>
        <taxon>Hexapoda</taxon>
        <taxon>Insecta</taxon>
        <taxon>Pterygota</taxon>
        <taxon>Neoptera</taxon>
        <taxon>Endopterygota</taxon>
        <taxon>Diptera</taxon>
        <taxon>Nematocera</taxon>
        <taxon>Chironomoidea</taxon>
        <taxon>Ceratopogonidae</taxon>
        <taxon>Ceratopogoninae</taxon>
        <taxon>Culicoides</taxon>
        <taxon>Monoculicoides</taxon>
    </lineage>
</organism>
<keyword evidence="10" id="KW-0807">Transducer</keyword>
<feature type="transmembrane region" description="Helical" evidence="11">
    <location>
        <begin position="224"/>
        <end position="249"/>
    </location>
</feature>
<dbReference type="OMA" id="LSHMSCA"/>
<feature type="transmembrane region" description="Helical" evidence="11">
    <location>
        <begin position="339"/>
        <end position="357"/>
    </location>
</feature>
<protein>
    <submittedName>
        <fullName evidence="13">CSON006765 protein</fullName>
    </submittedName>
</protein>
<reference evidence="14" key="2">
    <citation type="submission" date="2018-07" db="EMBL/GenBank/DDBJ databases">
        <authorList>
            <person name="Quirk P.G."/>
            <person name="Krulwich T.A."/>
        </authorList>
    </citation>
    <scope>NUCLEOTIDE SEQUENCE</scope>
</reference>
<feature type="transmembrane region" description="Helical" evidence="11">
    <location>
        <begin position="100"/>
        <end position="120"/>
    </location>
</feature>
<dbReference type="VEuPathDB" id="VectorBase:CSON006765"/>
<feature type="transmembrane region" description="Helical" evidence="11">
    <location>
        <begin position="141"/>
        <end position="160"/>
    </location>
</feature>
<dbReference type="EMBL" id="UFQT01002543">
    <property type="protein sequence ID" value="SSX33659.1"/>
    <property type="molecule type" value="Genomic_DNA"/>
</dbReference>